<evidence type="ECO:0000256" key="2">
    <source>
        <dbReference type="PROSITE-ProRule" id="PRU00591"/>
    </source>
</evidence>
<dbReference type="PROSITE" id="PS51170">
    <property type="entry name" value="CW"/>
    <property type="match status" value="2"/>
</dbReference>
<feature type="domain" description="Mannosyl-glycoprotein endo-beta-N-acetylglucosamidase-like" evidence="4">
    <location>
        <begin position="224"/>
        <end position="359"/>
    </location>
</feature>
<dbReference type="Pfam" id="PF01832">
    <property type="entry name" value="Glucosaminidase"/>
    <property type="match status" value="1"/>
</dbReference>
<protein>
    <submittedName>
        <fullName evidence="5">Glucan-binding YG repeat protein</fullName>
    </submittedName>
</protein>
<dbReference type="RefSeq" id="WP_022936769.1">
    <property type="nucleotide sequence ID" value="NZ_CABKRQ010000001.1"/>
</dbReference>
<sequence>MIKKILTGLLAFALCVNTAGQGLPIKAASSPDEVAIQLHGSGTLNIYKDASCTGTVLSYINMSGSYGGDMALIEETASAYKIKIAGVTGWVSKNSGLTPLSISEAKYPSYYGVNSSGEIYHQISGDPTIKKYMSTQVMGPKPSYLKSGTNYYSYDGNYFYTDYEDMIEDYRNDTFKHAVNTDDPYYNYYQYLPVHSKTNLSADDINDYVRKSLGYTSIPSSYKSMGSKESMLVESGQAFLDVEDVYGTNAALIFAIALNESASGRSEYAVDRNNLFGLGAFDASPTDAKKYASIEKCIETFASMHLNWGFLDYYDSRYNGGHVGDKNSGLNVTYASDPYWGEKAASYYYKLDKYSGLKDYGSETIAIHPTAERMPIRKEASTTSASIGSVASVSNLSYVVLGEEGKFYKVLLDFHLDKNRNVMKHDESLWYEPYDFSNNYGYILKSDLEIVNEGSGSTIPSGSDKEISFSDSNLLKAVNKALGSTRLADQPVTEKEAQTITALTIDDAVASFKGISALNKLTTLVMNQVQADADMSELSELGRLSDLSVTVKKSAELDFISKCTSLHKLTIKSDFISSGDELPSLKKLKSLTTLIIDGGKVSDVSSFETLPVTSIEIINQLIAVELKNNSFTNPLKNAKGKSIDLSDADANASFSYENDLVTTSAASITINFDENFSGTVSRFSGKLTSGTAINANLNQPGWQQFDTEWVYVENSALVKGWKKVGDTWYYFKENGLMAKGWIQDSSKSWYYLDYTSGKMLTGWRADGSKWYYLNPANGIMQTGWQTIDGAQYYLSPMGDMAVGDVVIDGHSYTFTDKGVYVRDNGVVNEPIPNDPNSPADPIDPALPVNPSEEVPSENTPIEYPKGTWVNNGSYVYQLADGSNYKGWLLENNCWYLLDYDTGVMKTGWVASGSVWYYLNPANGIMQLGKWIDDNGSWYYVDITGAMVTGSKVIDGVNYTFAANGVLAE</sequence>
<dbReference type="Gene3D" id="2.10.270.20">
    <property type="match status" value="1"/>
</dbReference>
<dbReference type="EMBL" id="QJKH01000008">
    <property type="protein sequence ID" value="PXX78205.1"/>
    <property type="molecule type" value="Genomic_DNA"/>
</dbReference>
<feature type="chain" id="PRO_5039333273" evidence="3">
    <location>
        <begin position="20"/>
        <end position="968"/>
    </location>
</feature>
<accession>A0A318KR97</accession>
<dbReference type="Gene3D" id="3.80.10.10">
    <property type="entry name" value="Ribonuclease Inhibitor"/>
    <property type="match status" value="1"/>
</dbReference>
<feature type="repeat" description="Cell wall-binding" evidence="2">
    <location>
        <begin position="781"/>
        <end position="800"/>
    </location>
</feature>
<gene>
    <name evidence="5" type="ORF">DES51_108132</name>
</gene>
<dbReference type="Gene3D" id="2.10.270.10">
    <property type="entry name" value="Cholin Binding"/>
    <property type="match status" value="2"/>
</dbReference>
<dbReference type="AlphaFoldDB" id="A0A318KR97"/>
<evidence type="ECO:0000256" key="3">
    <source>
        <dbReference type="SAM" id="SignalP"/>
    </source>
</evidence>
<comment type="caution">
    <text evidence="5">The sequence shown here is derived from an EMBL/GenBank/DDBJ whole genome shotgun (WGS) entry which is preliminary data.</text>
</comment>
<dbReference type="SUPFAM" id="SSF52058">
    <property type="entry name" value="L domain-like"/>
    <property type="match status" value="1"/>
</dbReference>
<feature type="signal peptide" evidence="3">
    <location>
        <begin position="1"/>
        <end position="19"/>
    </location>
</feature>
<dbReference type="InterPro" id="IPR032675">
    <property type="entry name" value="LRR_dom_sf"/>
</dbReference>
<proteinExistence type="predicted"/>
<dbReference type="Proteomes" id="UP000247612">
    <property type="component" value="Unassembled WGS sequence"/>
</dbReference>
<evidence type="ECO:0000256" key="1">
    <source>
        <dbReference type="ARBA" id="ARBA00022737"/>
    </source>
</evidence>
<name>A0A318KR97_9FIRM</name>
<evidence type="ECO:0000313" key="6">
    <source>
        <dbReference type="Proteomes" id="UP000247612"/>
    </source>
</evidence>
<dbReference type="SUPFAM" id="SSF69360">
    <property type="entry name" value="Cell wall binding repeat"/>
    <property type="match status" value="2"/>
</dbReference>
<dbReference type="Pfam" id="PF01473">
    <property type="entry name" value="Choline_bind_1"/>
    <property type="match status" value="3"/>
</dbReference>
<feature type="repeat" description="Cell wall-binding" evidence="2">
    <location>
        <begin position="718"/>
        <end position="737"/>
    </location>
</feature>
<dbReference type="InterPro" id="IPR018337">
    <property type="entry name" value="Cell_wall/Cho-bd_repeat"/>
</dbReference>
<keyword evidence="6" id="KW-1185">Reference proteome</keyword>
<dbReference type="SMART" id="SM00047">
    <property type="entry name" value="LYZ2"/>
    <property type="match status" value="1"/>
</dbReference>
<dbReference type="InterPro" id="IPR002901">
    <property type="entry name" value="MGlyc_endo_b_GlcNAc-like_dom"/>
</dbReference>
<dbReference type="STRING" id="1034346.GCA_000313565_00465"/>
<organism evidence="5 6">
    <name type="scientific">Dielma fastidiosa</name>
    <dbReference type="NCBI Taxonomy" id="1034346"/>
    <lineage>
        <taxon>Bacteria</taxon>
        <taxon>Bacillati</taxon>
        <taxon>Bacillota</taxon>
        <taxon>Erysipelotrichia</taxon>
        <taxon>Erysipelotrichales</taxon>
        <taxon>Erysipelotrichaceae</taxon>
        <taxon>Dielma</taxon>
    </lineage>
</organism>
<keyword evidence="3" id="KW-0732">Signal</keyword>
<keyword evidence="1" id="KW-0677">Repeat</keyword>
<dbReference type="OrthoDB" id="9816557at2"/>
<reference evidence="5 6" key="1">
    <citation type="submission" date="2018-05" db="EMBL/GenBank/DDBJ databases">
        <title>Genomic Encyclopedia of Type Strains, Phase IV (KMG-IV): sequencing the most valuable type-strain genomes for metagenomic binning, comparative biology and taxonomic classification.</title>
        <authorList>
            <person name="Goeker M."/>
        </authorList>
    </citation>
    <scope>NUCLEOTIDE SEQUENCE [LARGE SCALE GENOMIC DNA]</scope>
    <source>
        <strain evidence="5 6">JC118</strain>
    </source>
</reference>
<dbReference type="GO" id="GO:0004040">
    <property type="term" value="F:amidase activity"/>
    <property type="evidence" value="ECO:0007669"/>
    <property type="project" value="InterPro"/>
</dbReference>
<dbReference type="Pfam" id="PF19127">
    <property type="entry name" value="Choline_bind_3"/>
    <property type="match status" value="2"/>
</dbReference>
<dbReference type="Gene3D" id="1.10.530.10">
    <property type="match status" value="1"/>
</dbReference>
<evidence type="ECO:0000313" key="5">
    <source>
        <dbReference type="EMBL" id="PXX78205.1"/>
    </source>
</evidence>
<evidence type="ECO:0000259" key="4">
    <source>
        <dbReference type="SMART" id="SM00047"/>
    </source>
</evidence>